<dbReference type="Proteomes" id="UP000479710">
    <property type="component" value="Unassembled WGS sequence"/>
</dbReference>
<reference evidence="6 7" key="1">
    <citation type="submission" date="2019-11" db="EMBL/GenBank/DDBJ databases">
        <title>Whole genome sequence of Oryza granulata.</title>
        <authorList>
            <person name="Li W."/>
        </authorList>
    </citation>
    <scope>NUCLEOTIDE SEQUENCE [LARGE SCALE GENOMIC DNA]</scope>
    <source>
        <strain evidence="7">cv. Menghai</strain>
        <tissue evidence="6">Leaf</tissue>
    </source>
</reference>
<dbReference type="CDD" id="cd05833">
    <property type="entry name" value="Ribosomal_P2"/>
    <property type="match status" value="1"/>
</dbReference>
<dbReference type="GO" id="GO:0044877">
    <property type="term" value="F:protein-containing complex binding"/>
    <property type="evidence" value="ECO:0007669"/>
    <property type="project" value="UniProtKB-ARBA"/>
</dbReference>
<gene>
    <name evidence="6" type="ORF">E2562_009260</name>
</gene>
<dbReference type="PANTHER" id="PTHR21141:SF38">
    <property type="entry name" value="OS08G0250300 PROTEIN"/>
    <property type="match status" value="1"/>
</dbReference>
<dbReference type="InterPro" id="IPR044076">
    <property type="entry name" value="Ribosomal_P2"/>
</dbReference>
<dbReference type="GO" id="GO:0022625">
    <property type="term" value="C:cytosolic large ribosomal subunit"/>
    <property type="evidence" value="ECO:0007669"/>
    <property type="project" value="InterPro"/>
</dbReference>
<evidence type="ECO:0000313" key="7">
    <source>
        <dbReference type="Proteomes" id="UP000479710"/>
    </source>
</evidence>
<proteinExistence type="inferred from homology"/>
<evidence type="ECO:0000256" key="1">
    <source>
        <dbReference type="ARBA" id="ARBA00003362"/>
    </source>
</evidence>
<organism evidence="6 7">
    <name type="scientific">Oryza meyeriana var. granulata</name>
    <dbReference type="NCBI Taxonomy" id="110450"/>
    <lineage>
        <taxon>Eukaryota</taxon>
        <taxon>Viridiplantae</taxon>
        <taxon>Streptophyta</taxon>
        <taxon>Embryophyta</taxon>
        <taxon>Tracheophyta</taxon>
        <taxon>Spermatophyta</taxon>
        <taxon>Magnoliopsida</taxon>
        <taxon>Liliopsida</taxon>
        <taxon>Poales</taxon>
        <taxon>Poaceae</taxon>
        <taxon>BOP clade</taxon>
        <taxon>Oryzoideae</taxon>
        <taxon>Oryzeae</taxon>
        <taxon>Oryzinae</taxon>
        <taxon>Oryza</taxon>
        <taxon>Oryza meyeriana</taxon>
    </lineage>
</organism>
<dbReference type="InterPro" id="IPR038716">
    <property type="entry name" value="P1/P2_N_sf"/>
</dbReference>
<evidence type="ECO:0000256" key="2">
    <source>
        <dbReference type="ARBA" id="ARBA00005436"/>
    </source>
</evidence>
<dbReference type="AlphaFoldDB" id="A0A6G1D1R5"/>
<dbReference type="OrthoDB" id="782200at2759"/>
<dbReference type="GO" id="GO:0002182">
    <property type="term" value="P:cytoplasmic translational elongation"/>
    <property type="evidence" value="ECO:0007669"/>
    <property type="project" value="InterPro"/>
</dbReference>
<sequence>MRFVAAYLMATMGGNPSPTKDDVRAILGAVGADVDEDKLDLLFARIADKDVTELIAVGREKFAFASCGGGVAAPADGGAGGAAAEEKEEEKAEAKVVMEEEEEVGLGFSLFDEE</sequence>
<keyword evidence="4" id="KW-0689">Ribosomal protein</keyword>
<evidence type="ECO:0000256" key="4">
    <source>
        <dbReference type="ARBA" id="ARBA00022980"/>
    </source>
</evidence>
<dbReference type="Pfam" id="PF00428">
    <property type="entry name" value="Ribosomal_60s"/>
    <property type="match status" value="1"/>
</dbReference>
<comment type="caution">
    <text evidence="6">The sequence shown here is derived from an EMBL/GenBank/DDBJ whole genome shotgun (WGS) entry which is preliminary data.</text>
</comment>
<keyword evidence="7" id="KW-1185">Reference proteome</keyword>
<evidence type="ECO:0008006" key="8">
    <source>
        <dbReference type="Google" id="ProtNLM"/>
    </source>
</evidence>
<comment type="function">
    <text evidence="1">Plays an important role in the elongation step of protein synthesis.</text>
</comment>
<dbReference type="InterPro" id="IPR027534">
    <property type="entry name" value="Ribosomal_P1/P2"/>
</dbReference>
<dbReference type="FunFam" id="1.10.10.1410:FF:000002">
    <property type="entry name" value="60S acidic ribosomal protein P2"/>
    <property type="match status" value="1"/>
</dbReference>
<protein>
    <recommendedName>
        <fullName evidence="8">60S acidic ribosomal protein P2</fullName>
    </recommendedName>
</protein>
<dbReference type="HAMAP" id="MF_01478">
    <property type="entry name" value="Ribosomal_L12_arch"/>
    <property type="match status" value="1"/>
</dbReference>
<comment type="subunit">
    <text evidence="3">P1 and P2 exist as dimers at the large ribosomal subunit.</text>
</comment>
<dbReference type="GO" id="GO:0003735">
    <property type="term" value="F:structural constituent of ribosome"/>
    <property type="evidence" value="ECO:0007669"/>
    <property type="project" value="InterPro"/>
</dbReference>
<dbReference type="EMBL" id="SPHZ02000007">
    <property type="protein sequence ID" value="KAF0906257.1"/>
    <property type="molecule type" value="Genomic_DNA"/>
</dbReference>
<evidence type="ECO:0000313" key="6">
    <source>
        <dbReference type="EMBL" id="KAF0906257.1"/>
    </source>
</evidence>
<accession>A0A6G1D1R5</accession>
<dbReference type="PANTHER" id="PTHR21141">
    <property type="entry name" value="60S ACIDIC RIBOSOMAL PROTEIN FAMILY MEMBER"/>
    <property type="match status" value="1"/>
</dbReference>
<evidence type="ECO:0000256" key="3">
    <source>
        <dbReference type="ARBA" id="ARBA00011266"/>
    </source>
</evidence>
<dbReference type="Gene3D" id="1.10.10.1410">
    <property type="match status" value="1"/>
</dbReference>
<evidence type="ECO:0000256" key="5">
    <source>
        <dbReference type="ARBA" id="ARBA00023274"/>
    </source>
</evidence>
<name>A0A6G1D1R5_9ORYZ</name>
<comment type="similarity">
    <text evidence="2">Belongs to the eukaryotic ribosomal protein P1/P2 family.</text>
</comment>
<keyword evidence="5" id="KW-0687">Ribonucleoprotein</keyword>